<evidence type="ECO:0000256" key="4">
    <source>
        <dbReference type="ARBA" id="ARBA00022989"/>
    </source>
</evidence>
<keyword evidence="4 6" id="KW-1133">Transmembrane helix</keyword>
<sequence length="654" mass="73675">MLYWKLAWQSIVKNKLEYLPFMLAGTAAVALNLVIQLLIYSKGVQTLRASSSVIELLMFGQVVIGLLSVIFLLYTYSFLNKRKQSEFGLFSILGMQKRDLIKISWRQQLINYMIVTVIGLVTGVLFSKLLLLLFIKLVGGNNFQLNIALGAIIFVMIFFALGFMLLLLSDIWVVWRLKTISLLQASQKGEREPKSHWLLFGLGILLLAWGYYISLTVDSPLKAMTMFFLAVIMVVIATYLLFIVASTIVLKTMKRHTNYYYQTDHFITVSNMLFRMRQNATGLASISLLTTMALVVIVTTVSMLVGQQDYVNKQFPRDIIMTNVANKSISENKVKQAAADNDVALSKMYHMEISNPITGYLTSSGHAMPLSGTAVTRADNLSDFLFMTIQQFNQLTNQHGETLAANEVYAYDRQGTFKNNTIKFLNQSYHVKKHLSKIDGVPSMQASMTHSMIIVIPSKTVTDKIGSAFNDLGENKQSISYTNQLLFDIKGSDKQKDKFLKTFKGEQNITVDSKSETMSVLKSFYGGFFFIGLIFSISFIMATGLIIYYKQISEGRSDKKQFDILQKVGMSHSEVKRTVKSQVVWVFGLPIVVAIAHLCFAMPMMIKILQLFGVTVGPVVYTTMGLTIAGVVLIYFGIYLKTSKTYFKQVARKY</sequence>
<evidence type="ECO:0000256" key="6">
    <source>
        <dbReference type="PIRNR" id="PIRNR018968"/>
    </source>
</evidence>
<proteinExistence type="inferred from homology"/>
<dbReference type="Pfam" id="PF02687">
    <property type="entry name" value="FtsX"/>
    <property type="match status" value="1"/>
</dbReference>
<comment type="caution">
    <text evidence="8">The sequence shown here is derived from an EMBL/GenBank/DDBJ whole genome shotgun (WGS) entry which is preliminary data.</text>
</comment>
<gene>
    <name evidence="8" type="ORF">BMR96_08055</name>
</gene>
<dbReference type="EMBL" id="MPLS01000032">
    <property type="protein sequence ID" value="ORI97286.1"/>
    <property type="molecule type" value="Genomic_DNA"/>
</dbReference>
<dbReference type="Proteomes" id="UP000192288">
    <property type="component" value="Unassembled WGS sequence"/>
</dbReference>
<dbReference type="STRING" id="33968.BMS77_07360"/>
<feature type="transmembrane region" description="Helical" evidence="6">
    <location>
        <begin position="226"/>
        <end position="250"/>
    </location>
</feature>
<keyword evidence="5 6" id="KW-0472">Membrane</keyword>
<feature type="transmembrane region" description="Helical" evidence="6">
    <location>
        <begin position="524"/>
        <end position="549"/>
    </location>
</feature>
<dbReference type="RefSeq" id="WP_050892408.1">
    <property type="nucleotide sequence ID" value="NZ_MPLS01000032.1"/>
</dbReference>
<feature type="transmembrane region" description="Helical" evidence="6">
    <location>
        <begin position="147"/>
        <end position="175"/>
    </location>
</feature>
<dbReference type="AlphaFoldDB" id="A0A1X0VCH7"/>
<dbReference type="GO" id="GO:0055085">
    <property type="term" value="P:transmembrane transport"/>
    <property type="evidence" value="ECO:0007669"/>
    <property type="project" value="UniProtKB-UniRule"/>
</dbReference>
<feature type="transmembrane region" description="Helical" evidence="6">
    <location>
        <begin position="618"/>
        <end position="640"/>
    </location>
</feature>
<evidence type="ECO:0000313" key="9">
    <source>
        <dbReference type="Proteomes" id="UP000192288"/>
    </source>
</evidence>
<keyword evidence="6" id="KW-0813">Transport</keyword>
<feature type="domain" description="ABC3 transporter permease C-terminal" evidence="7">
    <location>
        <begin position="62"/>
        <end position="171"/>
    </location>
</feature>
<feature type="transmembrane region" description="Helical" evidence="6">
    <location>
        <begin position="21"/>
        <end position="41"/>
    </location>
</feature>
<evidence type="ECO:0000313" key="8">
    <source>
        <dbReference type="EMBL" id="ORI97286.1"/>
    </source>
</evidence>
<evidence type="ECO:0000256" key="2">
    <source>
        <dbReference type="ARBA" id="ARBA00022475"/>
    </source>
</evidence>
<feature type="transmembrane region" description="Helical" evidence="6">
    <location>
        <begin position="282"/>
        <end position="305"/>
    </location>
</feature>
<dbReference type="eggNOG" id="COG0577">
    <property type="taxonomic scope" value="Bacteria"/>
</dbReference>
<evidence type="ECO:0000259" key="7">
    <source>
        <dbReference type="Pfam" id="PF02687"/>
    </source>
</evidence>
<dbReference type="InterPro" id="IPR003838">
    <property type="entry name" value="ABC3_permease_C"/>
</dbReference>
<feature type="transmembrane region" description="Helical" evidence="6">
    <location>
        <begin position="53"/>
        <end position="74"/>
    </location>
</feature>
<name>A0A1X0VCH7_LEUPS</name>
<organism evidence="8 9">
    <name type="scientific">Leuconostoc pseudomesenteroides</name>
    <dbReference type="NCBI Taxonomy" id="33968"/>
    <lineage>
        <taxon>Bacteria</taxon>
        <taxon>Bacillati</taxon>
        <taxon>Bacillota</taxon>
        <taxon>Bacilli</taxon>
        <taxon>Lactobacillales</taxon>
        <taxon>Lactobacillaceae</taxon>
        <taxon>Leuconostoc</taxon>
    </lineage>
</organism>
<feature type="transmembrane region" description="Helical" evidence="6">
    <location>
        <begin position="583"/>
        <end position="606"/>
    </location>
</feature>
<comment type="similarity">
    <text evidence="6">Belongs to the ABC-4 integral membrane protein family.</text>
</comment>
<accession>A0A1X0VCH7</accession>
<protein>
    <submittedName>
        <fullName evidence="8">Peptide ABC transporter permease</fullName>
    </submittedName>
</protein>
<evidence type="ECO:0000256" key="3">
    <source>
        <dbReference type="ARBA" id="ARBA00022692"/>
    </source>
</evidence>
<dbReference type="InterPro" id="IPR052536">
    <property type="entry name" value="ABC-4_Integral_Memb_Prot"/>
</dbReference>
<keyword evidence="2 6" id="KW-1003">Cell membrane</keyword>
<reference evidence="8 9" key="1">
    <citation type="journal article" date="2017" name="Front. Microbiol.">
        <title>Genomic Characterization of Dairy Associated Leuconostoc Species and Diversity of Leuconostocs in Undefined Mixed Mesophilic Starter Cultures.</title>
        <authorList>
            <person name="Frantzen C.A."/>
            <person name="Kot W."/>
            <person name="Pedersen T.B."/>
            <person name="Ardo Y.M."/>
            <person name="Broadbent J.R."/>
            <person name="Neve H."/>
            <person name="Hansen L.H."/>
            <person name="Dal Bello F."/>
            <person name="Ostlie H.M."/>
            <person name="Kleppen H.P."/>
            <person name="Vogensen F.K."/>
            <person name="Holo H."/>
        </authorList>
    </citation>
    <scope>NUCLEOTIDE SEQUENCE [LARGE SCALE GENOMIC DNA]</scope>
    <source>
        <strain evidence="8 9">LMGCF08</strain>
    </source>
</reference>
<dbReference type="GO" id="GO:0005886">
    <property type="term" value="C:plasma membrane"/>
    <property type="evidence" value="ECO:0007669"/>
    <property type="project" value="UniProtKB-SubCell"/>
</dbReference>
<evidence type="ECO:0000256" key="1">
    <source>
        <dbReference type="ARBA" id="ARBA00004651"/>
    </source>
</evidence>
<keyword evidence="3 6" id="KW-0812">Transmembrane</keyword>
<comment type="subcellular location">
    <subcellularLocation>
        <location evidence="1 6">Cell membrane</location>
        <topology evidence="1 6">Multi-pass membrane protein</topology>
    </subcellularLocation>
</comment>
<dbReference type="PANTHER" id="PTHR46795:SF3">
    <property type="entry name" value="ABC TRANSPORTER PERMEASE"/>
    <property type="match status" value="1"/>
</dbReference>
<dbReference type="PANTHER" id="PTHR46795">
    <property type="entry name" value="ABC TRANSPORTER PERMEASE-RELATED-RELATED"/>
    <property type="match status" value="1"/>
</dbReference>
<feature type="transmembrane region" description="Helical" evidence="6">
    <location>
        <begin position="109"/>
        <end position="135"/>
    </location>
</feature>
<dbReference type="InterPro" id="IPR027022">
    <property type="entry name" value="ABC_permease_BceB-typ"/>
</dbReference>
<dbReference type="PIRSF" id="PIRSF018968">
    <property type="entry name" value="ABC_permease_BceB"/>
    <property type="match status" value="1"/>
</dbReference>
<evidence type="ECO:0000256" key="5">
    <source>
        <dbReference type="ARBA" id="ARBA00023136"/>
    </source>
</evidence>
<feature type="transmembrane region" description="Helical" evidence="6">
    <location>
        <begin position="196"/>
        <end position="214"/>
    </location>
</feature>